<evidence type="ECO:0000256" key="2">
    <source>
        <dbReference type="ARBA" id="ARBA00008834"/>
    </source>
</evidence>
<dbReference type="SUPFAM" id="SSF51126">
    <property type="entry name" value="Pectin lyase-like"/>
    <property type="match status" value="1"/>
</dbReference>
<dbReference type="GO" id="GO:0071555">
    <property type="term" value="P:cell wall organization"/>
    <property type="evidence" value="ECO:0007669"/>
    <property type="project" value="UniProtKB-KW"/>
</dbReference>
<dbReference type="SMART" id="SM00710">
    <property type="entry name" value="PbH1"/>
    <property type="match status" value="7"/>
</dbReference>
<evidence type="ECO:0000313" key="11">
    <source>
        <dbReference type="Proteomes" id="UP001177003"/>
    </source>
</evidence>
<keyword evidence="6 9" id="KW-0326">Glycosidase</keyword>
<keyword evidence="4" id="KW-0964">Secreted</keyword>
<evidence type="ECO:0000256" key="7">
    <source>
        <dbReference type="ARBA" id="ARBA00023316"/>
    </source>
</evidence>
<evidence type="ECO:0008006" key="12">
    <source>
        <dbReference type="Google" id="ProtNLM"/>
    </source>
</evidence>
<evidence type="ECO:0000256" key="4">
    <source>
        <dbReference type="ARBA" id="ARBA00022525"/>
    </source>
</evidence>
<keyword evidence="5 9" id="KW-0378">Hydrolase</keyword>
<dbReference type="Proteomes" id="UP001177003">
    <property type="component" value="Chromosome 0"/>
</dbReference>
<dbReference type="PROSITE" id="PS00502">
    <property type="entry name" value="POLYGALACTURONASE"/>
    <property type="match status" value="1"/>
</dbReference>
<dbReference type="InterPro" id="IPR000743">
    <property type="entry name" value="Glyco_hydro_28"/>
</dbReference>
<evidence type="ECO:0000256" key="3">
    <source>
        <dbReference type="ARBA" id="ARBA00022512"/>
    </source>
</evidence>
<evidence type="ECO:0000256" key="9">
    <source>
        <dbReference type="RuleBase" id="RU361169"/>
    </source>
</evidence>
<accession>A0AA35UJU4</accession>
<evidence type="ECO:0000313" key="10">
    <source>
        <dbReference type="EMBL" id="CAI9259556.1"/>
    </source>
</evidence>
<dbReference type="Pfam" id="PF00295">
    <property type="entry name" value="Glyco_hydro_28"/>
    <property type="match status" value="1"/>
</dbReference>
<dbReference type="GO" id="GO:0005975">
    <property type="term" value="P:carbohydrate metabolic process"/>
    <property type="evidence" value="ECO:0007669"/>
    <property type="project" value="InterPro"/>
</dbReference>
<comment type="subcellular location">
    <subcellularLocation>
        <location evidence="1">Secreted</location>
        <location evidence="1">Cell wall</location>
    </subcellularLocation>
</comment>
<dbReference type="InterPro" id="IPR012334">
    <property type="entry name" value="Pectin_lyas_fold"/>
</dbReference>
<feature type="active site" evidence="8">
    <location>
        <position position="323"/>
    </location>
</feature>
<comment type="similarity">
    <text evidence="2 9">Belongs to the glycosyl hydrolase 28 family.</text>
</comment>
<dbReference type="GO" id="GO:0004650">
    <property type="term" value="F:polygalacturonase activity"/>
    <property type="evidence" value="ECO:0007669"/>
    <property type="project" value="InterPro"/>
</dbReference>
<keyword evidence="7" id="KW-0961">Cell wall biogenesis/degradation</keyword>
<dbReference type="InterPro" id="IPR011050">
    <property type="entry name" value="Pectin_lyase_fold/virulence"/>
</dbReference>
<dbReference type="EMBL" id="OX465086">
    <property type="protein sequence ID" value="CAI9259556.1"/>
    <property type="molecule type" value="Genomic_DNA"/>
</dbReference>
<evidence type="ECO:0000256" key="1">
    <source>
        <dbReference type="ARBA" id="ARBA00004191"/>
    </source>
</evidence>
<dbReference type="Gene3D" id="2.160.20.10">
    <property type="entry name" value="Single-stranded right-handed beta-helix, Pectin lyase-like"/>
    <property type="match status" value="1"/>
</dbReference>
<organism evidence="10 11">
    <name type="scientific">Lactuca saligna</name>
    <name type="common">Willowleaf lettuce</name>
    <dbReference type="NCBI Taxonomy" id="75948"/>
    <lineage>
        <taxon>Eukaryota</taxon>
        <taxon>Viridiplantae</taxon>
        <taxon>Streptophyta</taxon>
        <taxon>Embryophyta</taxon>
        <taxon>Tracheophyta</taxon>
        <taxon>Spermatophyta</taxon>
        <taxon>Magnoliopsida</taxon>
        <taxon>eudicotyledons</taxon>
        <taxon>Gunneridae</taxon>
        <taxon>Pentapetalae</taxon>
        <taxon>asterids</taxon>
        <taxon>campanulids</taxon>
        <taxon>Asterales</taxon>
        <taxon>Asteraceae</taxon>
        <taxon>Cichorioideae</taxon>
        <taxon>Cichorieae</taxon>
        <taxon>Lactucinae</taxon>
        <taxon>Lactuca</taxon>
    </lineage>
</organism>
<reference evidence="10" key="1">
    <citation type="submission" date="2023-04" db="EMBL/GenBank/DDBJ databases">
        <authorList>
            <person name="Vijverberg K."/>
            <person name="Xiong W."/>
            <person name="Schranz E."/>
        </authorList>
    </citation>
    <scope>NUCLEOTIDE SEQUENCE</scope>
</reference>
<sequence length="482" mass="51066">MKNNQLRQSSHFTIINLASRLFLPRNNPGITTVDLGHMGGSNHPKKLHVPPNLEHDQNRRPGFKSVHDVTKIAGLPQWHITIFFNFGIESAASMIMSSTTAATTVPAGLINIVNLGAIADGKTDSTLPFQSAWASACSSSKPVTIYVPSGRFFIRSAYFQGERCSNKAINFRIDGTLLAPTDYGKSSSDVWIKFEKATGVSISGGTLDGRGTGLWACKASSSSCPTGAATLGFYNSTDIVISGLSSINSQKFHIVMDGCQNVKLQGITISAPGNSPNTDGIHIEFSTGVTVLNSRIATGDDCVSIGPGSSNLWIQNITCGPGHGVSIGSLGWTAQEAGVQNVTLKTATFKSTQNGVRIKTWARESNGFVKGVVFEDLTMVQVQNPVIIDQNYCPGVHDCPHQLSGVTISDVLYEDIRGTSATDVGVKLDCSKEHPCSGIKIEDVNLSYDNRPAQVSCTNALGTTGGGAAAVIHHTTSSSCLM</sequence>
<gene>
    <name evidence="10" type="ORF">LSALG_LOCUS441</name>
</gene>
<evidence type="ECO:0000256" key="8">
    <source>
        <dbReference type="PROSITE-ProRule" id="PRU10052"/>
    </source>
</evidence>
<dbReference type="AlphaFoldDB" id="A0AA35UJU4"/>
<dbReference type="FunFam" id="2.160.20.10:FF:000004">
    <property type="entry name" value="Pectin lyase-like superfamily protein"/>
    <property type="match status" value="1"/>
</dbReference>
<name>A0AA35UJU4_LACSI</name>
<dbReference type="PANTHER" id="PTHR31375">
    <property type="match status" value="1"/>
</dbReference>
<keyword evidence="3" id="KW-0134">Cell wall</keyword>
<evidence type="ECO:0000256" key="6">
    <source>
        <dbReference type="ARBA" id="ARBA00023295"/>
    </source>
</evidence>
<protein>
    <recommendedName>
        <fullName evidence="12">Polygalacturonase</fullName>
    </recommendedName>
</protein>
<proteinExistence type="inferred from homology"/>
<keyword evidence="11" id="KW-1185">Reference proteome</keyword>
<evidence type="ECO:0000256" key="5">
    <source>
        <dbReference type="ARBA" id="ARBA00022801"/>
    </source>
</evidence>
<dbReference type="InterPro" id="IPR006626">
    <property type="entry name" value="PbH1"/>
</dbReference>